<sequence length="120" mass="14047">MNERRNFYYHSPFYYGLIVWRRRLAIVSAMLIAILIIHGRSAPAVEDMWFWTGIIFGIVGGVCYIRMWCYENYLLAAMGPLDSSTVIGSLNFDKIERKHAVWYEKKFGCKPPKTNTWSID</sequence>
<evidence type="ECO:0000313" key="2">
    <source>
        <dbReference type="EMBL" id="QZE57487.1"/>
    </source>
</evidence>
<keyword evidence="1" id="KW-1133">Transmembrane helix</keyword>
<evidence type="ECO:0000313" key="3">
    <source>
        <dbReference type="Proteomes" id="UP000827973"/>
    </source>
</evidence>
<protein>
    <recommendedName>
        <fullName evidence="4">Transmembrane protein</fullName>
    </recommendedName>
</protein>
<name>A0AAE7XJQ0_9CAUD</name>
<organism evidence="2 3">
    <name type="scientific">Erwinia phage pEa_SNUABM_1</name>
    <dbReference type="NCBI Taxonomy" id="2869543"/>
    <lineage>
        <taxon>Viruses</taxon>
        <taxon>Duplodnaviria</taxon>
        <taxon>Heunggongvirae</taxon>
        <taxon>Uroviricota</taxon>
        <taxon>Caudoviricetes</taxon>
        <taxon>Alexandravirus</taxon>
        <taxon>Alexandravirus SNUABM1</taxon>
    </lineage>
</organism>
<dbReference type="Proteomes" id="UP000827973">
    <property type="component" value="Segment"/>
</dbReference>
<reference evidence="2 3" key="1">
    <citation type="submission" date="2021-06" db="EMBL/GenBank/DDBJ databases">
        <title>Complete genome sequence of Erwinia phage pEa_SNUABM_1.</title>
        <authorList>
            <person name="Kim S.G."/>
            <person name="Park S.C."/>
        </authorList>
    </citation>
    <scope>NUCLEOTIDE SEQUENCE [LARGE SCALE GENOMIC DNA]</scope>
</reference>
<evidence type="ECO:0008006" key="4">
    <source>
        <dbReference type="Google" id="ProtNLM"/>
    </source>
</evidence>
<feature type="transmembrane region" description="Helical" evidence="1">
    <location>
        <begin position="49"/>
        <end position="69"/>
    </location>
</feature>
<accession>A0AAE7XJQ0</accession>
<feature type="transmembrane region" description="Helical" evidence="1">
    <location>
        <begin position="12"/>
        <end position="37"/>
    </location>
</feature>
<keyword evidence="1" id="KW-0472">Membrane</keyword>
<dbReference type="EMBL" id="MZ443776">
    <property type="protein sequence ID" value="QZE57487.1"/>
    <property type="molecule type" value="Genomic_DNA"/>
</dbReference>
<keyword evidence="1" id="KW-0812">Transmembrane</keyword>
<keyword evidence="3" id="KW-1185">Reference proteome</keyword>
<proteinExistence type="predicted"/>
<gene>
    <name evidence="2" type="ORF">pEaSNUABM1_00278</name>
</gene>
<evidence type="ECO:0000256" key="1">
    <source>
        <dbReference type="SAM" id="Phobius"/>
    </source>
</evidence>